<keyword evidence="3" id="KW-0560">Oxidoreductase</keyword>
<comment type="caution">
    <text evidence="3">The sequence shown here is derived from an EMBL/GenBank/DDBJ whole genome shotgun (WGS) entry which is preliminary data.</text>
</comment>
<sequence length="418" mass="45836">MTRTILISGASIAGPALAYWLHRHGFRPVVVERAATVRGNGYPIDIRGTAVDVVDRMGVLPQLRAAHVDTQRITFVDASGRRTAGMNIDDMMSTTAGHDIEVPRGELTSVLYEHTRNDVEYVFDDSISTIEQRDDGVHVTFRRGRPRTVDLVVGADGLHSNVRRLVFGPEREFRHDLGFYFAGFSIDDALGLSHEVMAHNTPGRLAGWYAVGGQDRPTAMLAFAAPELHYDHTDLDQQRDLVARAFADGGWEIPRLVAAMRTADDFFFDSVSQIRMPRWTAGRAAVVGDAGYAPALLSGQGTSLALVGAYVLAGELAAAGGDHGVAFPAYEREMRDFVERGQKIARTGGAALIPRTRARIWLRDRIVSVLPRLGPAKALVTGGAERATRSIELRDYARDDRRENRGSAPPRAENRISQ</sequence>
<keyword evidence="3" id="KW-0503">Monooxygenase</keyword>
<dbReference type="EMBL" id="JAKXMK010000022">
    <property type="protein sequence ID" value="MCH6168868.1"/>
    <property type="molecule type" value="Genomic_DNA"/>
</dbReference>
<gene>
    <name evidence="3" type="ORF">MMF94_24510</name>
</gene>
<organism evidence="3 4">
    <name type="scientific">Pseudonocardia alaniniphila</name>
    <dbReference type="NCBI Taxonomy" id="75291"/>
    <lineage>
        <taxon>Bacteria</taxon>
        <taxon>Bacillati</taxon>
        <taxon>Actinomycetota</taxon>
        <taxon>Actinomycetes</taxon>
        <taxon>Pseudonocardiales</taxon>
        <taxon>Pseudonocardiaceae</taxon>
        <taxon>Pseudonocardia</taxon>
    </lineage>
</organism>
<dbReference type="GO" id="GO:0004497">
    <property type="term" value="F:monooxygenase activity"/>
    <property type="evidence" value="ECO:0007669"/>
    <property type="project" value="UniProtKB-KW"/>
</dbReference>
<evidence type="ECO:0000313" key="3">
    <source>
        <dbReference type="EMBL" id="MCH6168868.1"/>
    </source>
</evidence>
<feature type="compositionally biased region" description="Basic and acidic residues" evidence="1">
    <location>
        <begin position="392"/>
        <end position="405"/>
    </location>
</feature>
<protein>
    <submittedName>
        <fullName evidence="3">FAD-dependent monooxygenase</fullName>
    </submittedName>
</protein>
<dbReference type="InterPro" id="IPR002938">
    <property type="entry name" value="FAD-bd"/>
</dbReference>
<dbReference type="Gene3D" id="3.30.9.10">
    <property type="entry name" value="D-Amino Acid Oxidase, subunit A, domain 2"/>
    <property type="match status" value="1"/>
</dbReference>
<dbReference type="PANTHER" id="PTHR46865">
    <property type="entry name" value="OXIDOREDUCTASE-RELATED"/>
    <property type="match status" value="1"/>
</dbReference>
<evidence type="ECO:0000313" key="4">
    <source>
        <dbReference type="Proteomes" id="UP001299970"/>
    </source>
</evidence>
<reference evidence="3 4" key="1">
    <citation type="submission" date="2022-03" db="EMBL/GenBank/DDBJ databases">
        <title>Pseudonocardia alaer sp. nov., a novel actinomycete isolated from reed forest soil.</title>
        <authorList>
            <person name="Wang L."/>
        </authorList>
    </citation>
    <scope>NUCLEOTIDE SEQUENCE [LARGE SCALE GENOMIC DNA]</scope>
    <source>
        <strain evidence="3 4">Y-16303</strain>
    </source>
</reference>
<keyword evidence="4" id="KW-1185">Reference proteome</keyword>
<name>A0ABS9TKE2_9PSEU</name>
<dbReference type="InterPro" id="IPR051704">
    <property type="entry name" value="FAD_aromatic-hydroxylase"/>
</dbReference>
<dbReference type="Gene3D" id="3.50.50.60">
    <property type="entry name" value="FAD/NAD(P)-binding domain"/>
    <property type="match status" value="1"/>
</dbReference>
<dbReference type="SUPFAM" id="SSF51905">
    <property type="entry name" value="FAD/NAD(P)-binding domain"/>
    <property type="match status" value="1"/>
</dbReference>
<dbReference type="Pfam" id="PF01494">
    <property type="entry name" value="FAD_binding_3"/>
    <property type="match status" value="1"/>
</dbReference>
<evidence type="ECO:0000259" key="2">
    <source>
        <dbReference type="Pfam" id="PF01494"/>
    </source>
</evidence>
<evidence type="ECO:0000256" key="1">
    <source>
        <dbReference type="SAM" id="MobiDB-lite"/>
    </source>
</evidence>
<dbReference type="InterPro" id="IPR036188">
    <property type="entry name" value="FAD/NAD-bd_sf"/>
</dbReference>
<dbReference type="PRINTS" id="PR00420">
    <property type="entry name" value="RNGMNOXGNASE"/>
</dbReference>
<dbReference type="RefSeq" id="WP_241039509.1">
    <property type="nucleotide sequence ID" value="NZ_BAAAJF010000011.1"/>
</dbReference>
<proteinExistence type="predicted"/>
<feature type="domain" description="FAD-binding" evidence="2">
    <location>
        <begin position="4"/>
        <end position="323"/>
    </location>
</feature>
<dbReference type="PANTHER" id="PTHR46865:SF2">
    <property type="entry name" value="MONOOXYGENASE"/>
    <property type="match status" value="1"/>
</dbReference>
<accession>A0ABS9TKE2</accession>
<feature type="region of interest" description="Disordered" evidence="1">
    <location>
        <begin position="392"/>
        <end position="418"/>
    </location>
</feature>
<dbReference type="Proteomes" id="UP001299970">
    <property type="component" value="Unassembled WGS sequence"/>
</dbReference>